<dbReference type="Pfam" id="PF15739">
    <property type="entry name" value="TSNAXIP1_N"/>
    <property type="match status" value="1"/>
</dbReference>
<reference evidence="5" key="3">
    <citation type="submission" date="2025-09" db="UniProtKB">
        <authorList>
            <consortium name="Ensembl"/>
        </authorList>
    </citation>
    <scope>IDENTIFICATION</scope>
</reference>
<dbReference type="AlphaFoldDB" id="A0A8C4SAV1"/>
<dbReference type="PANTHER" id="PTHR16306:SF0">
    <property type="entry name" value="TRANSLIN-ASSOCIATED FACTOR X-INTERACTING PROTEIN 1"/>
    <property type="match status" value="1"/>
</dbReference>
<sequence length="697" mass="80120">MALNKESKLPPLSVLERGSSNPGSSLNAQQQTNDPKHHVLLRGGRTESATGYLSTWPAHMNSQIALQVQKTQPTNDSRLHGSRYDQSSNVPKPRFLEQLEAYLRKELHAIDMSMPNSQELKLQAYQEVFEYFIEDFKTYKPLLSAIKNEYEVTLAQLRERIRMLEPLRAMLVTLSEQCDQKILALREEERGEMNALKQEKCQLLKCIEQMKEDKQALQTQVAKLQDDLAVQYLLYREECDARKLLIMEISDLKHMQEEVKHSHREEETMEDAVKLKLALKVAREDLTRLQVELNQMRADYGEVVPRRDFEALERDYNMAIKKTETAEKDFMLTKQELDTLLAVHKQVLHEKDQFKAELERLQGTLTPRPNWSKCANVIPGGVKHWSSISEGRTSDQLLDVLLGEIEGRKGKEEDLFIGLGTEETVPVFLRFDGQIRNLKLKKQDLIQVIKEVWEEKVSSDLQKGQRSQLGDFLLEYLQQHHADAVAEWAYSIYESCQMYKDEEFINLFFNVLTRKVDESVYHGQIHLLTHLLREMTKSDTSESGFLTQQEFSFVLHRAFPLKDEERIEELIQAAHSQLGAAEGNINYKLLFSQGEEGKPGPFLKLVRTQATDEKHQFISELQKELGTSTTVTVSDLRRAFKSVDPSAEEQIVEGYISMAFQTEPENLDKAGPLDISLTISRLSVADVKRTAPPAKQD</sequence>
<dbReference type="GeneTree" id="ENSGT00940000165060"/>
<evidence type="ECO:0000256" key="1">
    <source>
        <dbReference type="ARBA" id="ARBA00023054"/>
    </source>
</evidence>
<accession>A0A8C4SAV1</accession>
<evidence type="ECO:0000256" key="3">
    <source>
        <dbReference type="SAM" id="MobiDB-lite"/>
    </source>
</evidence>
<feature type="region of interest" description="Disordered" evidence="3">
    <location>
        <begin position="1"/>
        <end position="35"/>
    </location>
</feature>
<dbReference type="Ensembl" id="ENSECRT00000012045.1">
    <property type="protein sequence ID" value="ENSECRP00000011853.1"/>
    <property type="gene ID" value="ENSECRG00000007910.1"/>
</dbReference>
<dbReference type="PROSITE" id="PS00018">
    <property type="entry name" value="EF_HAND_1"/>
    <property type="match status" value="1"/>
</dbReference>
<reference evidence="5" key="1">
    <citation type="submission" date="2021-06" db="EMBL/GenBank/DDBJ databases">
        <authorList>
            <consortium name="Wellcome Sanger Institute Data Sharing"/>
        </authorList>
    </citation>
    <scope>NUCLEOTIDE SEQUENCE [LARGE SCALE GENOMIC DNA]</scope>
</reference>
<keyword evidence="1 2" id="KW-0175">Coiled coil</keyword>
<keyword evidence="6" id="KW-1185">Reference proteome</keyword>
<name>A0A8C4SAV1_ERPCA</name>
<evidence type="ECO:0000313" key="5">
    <source>
        <dbReference type="Ensembl" id="ENSECRP00000011853.1"/>
    </source>
</evidence>
<feature type="compositionally biased region" description="Polar residues" evidence="3">
    <location>
        <begin position="18"/>
        <end position="33"/>
    </location>
</feature>
<gene>
    <name evidence="5" type="primary">tsnaxip1</name>
</gene>
<evidence type="ECO:0000313" key="6">
    <source>
        <dbReference type="Proteomes" id="UP000694620"/>
    </source>
</evidence>
<dbReference type="GO" id="GO:0005737">
    <property type="term" value="C:cytoplasm"/>
    <property type="evidence" value="ECO:0007669"/>
    <property type="project" value="TreeGrafter"/>
</dbReference>
<evidence type="ECO:0000256" key="2">
    <source>
        <dbReference type="SAM" id="Coils"/>
    </source>
</evidence>
<reference evidence="5" key="2">
    <citation type="submission" date="2025-08" db="UniProtKB">
        <authorList>
            <consortium name="Ensembl"/>
        </authorList>
    </citation>
    <scope>IDENTIFICATION</scope>
</reference>
<dbReference type="InterPro" id="IPR032755">
    <property type="entry name" value="TSNAXIP1_N"/>
</dbReference>
<proteinExistence type="predicted"/>
<evidence type="ECO:0000259" key="4">
    <source>
        <dbReference type="Pfam" id="PF15739"/>
    </source>
</evidence>
<protein>
    <recommendedName>
        <fullName evidence="4">Translin-associated factor X-interacting protein 1 N-terminal domain-containing protein</fullName>
    </recommendedName>
</protein>
<dbReference type="PANTHER" id="PTHR16306">
    <property type="entry name" value="TRANSLIN-ASSOCIATED FACTOR X-INTERACTING PROTEIN 1"/>
    <property type="match status" value="1"/>
</dbReference>
<dbReference type="InterPro" id="IPR018247">
    <property type="entry name" value="EF_Hand_1_Ca_BS"/>
</dbReference>
<dbReference type="Proteomes" id="UP000694620">
    <property type="component" value="Chromosome 9"/>
</dbReference>
<feature type="coiled-coil region" evidence="2">
    <location>
        <begin position="272"/>
        <end position="364"/>
    </location>
</feature>
<feature type="domain" description="Translin-associated factor X-interacting protein 1 N-terminal" evidence="4">
    <location>
        <begin position="100"/>
        <end position="211"/>
    </location>
</feature>
<organism evidence="5 6">
    <name type="scientific">Erpetoichthys calabaricus</name>
    <name type="common">Rope fish</name>
    <name type="synonym">Calamoichthys calabaricus</name>
    <dbReference type="NCBI Taxonomy" id="27687"/>
    <lineage>
        <taxon>Eukaryota</taxon>
        <taxon>Metazoa</taxon>
        <taxon>Chordata</taxon>
        <taxon>Craniata</taxon>
        <taxon>Vertebrata</taxon>
        <taxon>Euteleostomi</taxon>
        <taxon>Actinopterygii</taxon>
        <taxon>Polypteriformes</taxon>
        <taxon>Polypteridae</taxon>
        <taxon>Erpetoichthys</taxon>
    </lineage>
</organism>
<feature type="region of interest" description="Disordered" evidence="3">
    <location>
        <begin position="68"/>
        <end position="90"/>
    </location>
</feature>